<feature type="region of interest" description="Disordered" evidence="1">
    <location>
        <begin position="1"/>
        <end position="20"/>
    </location>
</feature>
<evidence type="ECO:0000256" key="1">
    <source>
        <dbReference type="SAM" id="MobiDB-lite"/>
    </source>
</evidence>
<organism evidence="2 3">
    <name type="scientific">Novosphingobium decolorationis</name>
    <dbReference type="NCBI Taxonomy" id="2698673"/>
    <lineage>
        <taxon>Bacteria</taxon>
        <taxon>Pseudomonadati</taxon>
        <taxon>Pseudomonadota</taxon>
        <taxon>Alphaproteobacteria</taxon>
        <taxon>Sphingomonadales</taxon>
        <taxon>Sphingomonadaceae</taxon>
        <taxon>Novosphingobium</taxon>
    </lineage>
</organism>
<gene>
    <name evidence="2" type="ORF">HT578_07065</name>
</gene>
<dbReference type="EMBL" id="CP054856">
    <property type="protein sequence ID" value="QVM83479.1"/>
    <property type="molecule type" value="Genomic_DNA"/>
</dbReference>
<reference evidence="2 3" key="1">
    <citation type="journal article" date="2021" name="Int. J. Syst. Evol. Microbiol.">
        <title>Novosphingobium decolorationis sp. nov., an aniline blue-decolourizing bacterium isolated from East Pacific sediment.</title>
        <authorList>
            <person name="Chen X."/>
            <person name="Dong B."/>
            <person name="Chen T."/>
            <person name="Ren N."/>
            <person name="Wang J."/>
            <person name="Xu Y."/>
            <person name="Yang J."/>
            <person name="Zhu S."/>
            <person name="Chen J."/>
        </authorList>
    </citation>
    <scope>NUCLEOTIDE SEQUENCE [LARGE SCALE GENOMIC DNA]</scope>
    <source>
        <strain evidence="2 3">502str22</strain>
    </source>
</reference>
<keyword evidence="3" id="KW-1185">Reference proteome</keyword>
<proteinExistence type="predicted"/>
<sequence>MDTGSTRPEGAEPGPGNQPIAGQLAEIRERLCAAFPRAKSVLLEFDGTFKAHIDVREGELVPAIEAQLAHIDNGRFTRVEHGATPHHPFLHRISAVISA</sequence>
<dbReference type="RefSeq" id="WP_052322268.1">
    <property type="nucleotide sequence ID" value="NZ_CP054856.1"/>
</dbReference>
<evidence type="ECO:0000313" key="3">
    <source>
        <dbReference type="Proteomes" id="UP000677126"/>
    </source>
</evidence>
<accession>A0ABX8E4F4</accession>
<evidence type="ECO:0000313" key="2">
    <source>
        <dbReference type="EMBL" id="QVM83479.1"/>
    </source>
</evidence>
<dbReference type="Proteomes" id="UP000677126">
    <property type="component" value="Chromosome"/>
</dbReference>
<name>A0ABX8E4F4_9SPHN</name>
<protein>
    <submittedName>
        <fullName evidence="2">Uncharacterized protein</fullName>
    </submittedName>
</protein>